<dbReference type="OrthoDB" id="5195822at2"/>
<organism evidence="1 2">
    <name type="scientific">Micromonospora pisi</name>
    <dbReference type="NCBI Taxonomy" id="589240"/>
    <lineage>
        <taxon>Bacteria</taxon>
        <taxon>Bacillati</taxon>
        <taxon>Actinomycetota</taxon>
        <taxon>Actinomycetes</taxon>
        <taxon>Micromonosporales</taxon>
        <taxon>Micromonosporaceae</taxon>
        <taxon>Micromonospora</taxon>
    </lineage>
</organism>
<proteinExistence type="predicted"/>
<evidence type="ECO:0000313" key="2">
    <source>
        <dbReference type="Proteomes" id="UP000277671"/>
    </source>
</evidence>
<name>A0A495JUX9_9ACTN</name>
<dbReference type="EMBL" id="RBKT01000001">
    <property type="protein sequence ID" value="RKR92816.1"/>
    <property type="molecule type" value="Genomic_DNA"/>
</dbReference>
<dbReference type="Proteomes" id="UP000277671">
    <property type="component" value="Unassembled WGS sequence"/>
</dbReference>
<keyword evidence="2" id="KW-1185">Reference proteome</keyword>
<dbReference type="RefSeq" id="WP_121160762.1">
    <property type="nucleotide sequence ID" value="NZ_RBKT01000001.1"/>
</dbReference>
<evidence type="ECO:0000313" key="1">
    <source>
        <dbReference type="EMBL" id="RKR92816.1"/>
    </source>
</evidence>
<accession>A0A495JUX9</accession>
<dbReference type="AlphaFoldDB" id="A0A495JUX9"/>
<comment type="caution">
    <text evidence="1">The sequence shown here is derived from an EMBL/GenBank/DDBJ whole genome shotgun (WGS) entry which is preliminary data.</text>
</comment>
<reference evidence="1 2" key="1">
    <citation type="submission" date="2018-10" db="EMBL/GenBank/DDBJ databases">
        <title>Sequencing the genomes of 1000 actinobacteria strains.</title>
        <authorList>
            <person name="Klenk H.-P."/>
        </authorList>
    </citation>
    <scope>NUCLEOTIDE SEQUENCE [LARGE SCALE GENOMIC DNA]</scope>
    <source>
        <strain evidence="1 2">DSM 45175</strain>
    </source>
</reference>
<protein>
    <submittedName>
        <fullName evidence="1">Uncharacterized protein</fullName>
    </submittedName>
</protein>
<sequence length="198" mass="22066">MIVIVTHAFGSTGVCWYHPDTDLEIIGGVEPEVSASQNGVRVYSYLHQTPADLLATAQAVYETLAVDPAADLRALATHVRSDTGRGYEPAWLIWSDERNAWWGPDGHRYVHHVSVAGRFTRKEATRRSRIRTWQAGERPPEVLVPAPPYGLTGEPLTRWVEERKAEGTAKAIKDRVTTEQIMGILQWVTNDAAGRKIV</sequence>
<gene>
    <name evidence="1" type="ORF">BDK92_7298</name>
</gene>